<dbReference type="InterPro" id="IPR011060">
    <property type="entry name" value="RibuloseP-bd_barrel"/>
</dbReference>
<keyword evidence="6 9" id="KW-0822">Tryptophan biosynthesis</keyword>
<feature type="domain" description="N-(5'phosphoribosyl) anthranilate isomerase (PRAI)" evidence="10">
    <location>
        <begin position="18"/>
        <end position="220"/>
    </location>
</feature>
<dbReference type="HAMAP" id="MF_00135">
    <property type="entry name" value="PRAI"/>
    <property type="match status" value="1"/>
</dbReference>
<evidence type="ECO:0000256" key="3">
    <source>
        <dbReference type="ARBA" id="ARBA00012572"/>
    </source>
</evidence>
<evidence type="ECO:0000313" key="12">
    <source>
        <dbReference type="Proteomes" id="UP000309952"/>
    </source>
</evidence>
<dbReference type="NCBIfam" id="NF002295">
    <property type="entry name" value="PRK01222.1-1"/>
    <property type="match status" value="1"/>
</dbReference>
<protein>
    <recommendedName>
        <fullName evidence="4 9">N-(5'-phosphoribosyl)anthranilate isomerase</fullName>
        <shortName evidence="9">PRAI</shortName>
        <ecNumber evidence="3 9">5.3.1.24</ecNumber>
    </recommendedName>
</protein>
<evidence type="ECO:0000256" key="2">
    <source>
        <dbReference type="ARBA" id="ARBA00004664"/>
    </source>
</evidence>
<reference evidence="11 12" key="1">
    <citation type="submission" date="2019-04" db="EMBL/GenBank/DDBJ databases">
        <authorList>
            <consortium name="Pathogen Informatics"/>
        </authorList>
    </citation>
    <scope>NUCLEOTIDE SEQUENCE [LARGE SCALE GENOMIC DNA]</scope>
    <source>
        <strain evidence="11 12">NCTC9239</strain>
    </source>
</reference>
<evidence type="ECO:0000256" key="7">
    <source>
        <dbReference type="ARBA" id="ARBA00023141"/>
    </source>
</evidence>
<dbReference type="Gene3D" id="3.20.20.70">
    <property type="entry name" value="Aldolase class I"/>
    <property type="match status" value="1"/>
</dbReference>
<dbReference type="SUPFAM" id="SSF51366">
    <property type="entry name" value="Ribulose-phoshate binding barrel"/>
    <property type="match status" value="1"/>
</dbReference>
<comment type="pathway">
    <text evidence="2 9">Amino-acid biosynthesis; L-tryptophan biosynthesis; L-tryptophan from chorismate: step 3/5.</text>
</comment>
<sequence>MLDLFLMLAHLTAMTLTKICGLTTPDTLDAALQGGAAFVGAVVFPKSPRHIPPLHAATLFDRARGKAKVVTVLVDPDDALLSEVALILRPDFIQLHGHETPQRASEVRRLTGAGIIKALSIRDEADFASVADWTGVADHLLFDARPPKGADLPGGMGASFDWRLMQNRALPANWFLAGGLDPQNVSEAVRISGAPMVDVSSGVESAPGVKDRTLIKAFLDAASRS</sequence>
<dbReference type="AlphaFoldDB" id="A0A4P1JQY6"/>
<dbReference type="PANTHER" id="PTHR42894:SF1">
    <property type="entry name" value="N-(5'-PHOSPHORIBOSYL)ANTHRANILATE ISOMERASE"/>
    <property type="match status" value="1"/>
</dbReference>
<keyword evidence="8 9" id="KW-0413">Isomerase</keyword>
<dbReference type="KEGG" id="bvy:NCTC9239_00013"/>
<gene>
    <name evidence="9 11" type="primary">trpF</name>
    <name evidence="11" type="ORF">NCTC9239_00013</name>
</gene>
<dbReference type="InterPro" id="IPR001240">
    <property type="entry name" value="PRAI_dom"/>
</dbReference>
<evidence type="ECO:0000256" key="8">
    <source>
        <dbReference type="ARBA" id="ARBA00023235"/>
    </source>
</evidence>
<dbReference type="PANTHER" id="PTHR42894">
    <property type="entry name" value="N-(5'-PHOSPHORIBOSYL)ANTHRANILATE ISOMERASE"/>
    <property type="match status" value="1"/>
</dbReference>
<dbReference type="Proteomes" id="UP000309952">
    <property type="component" value="Chromosome"/>
</dbReference>
<dbReference type="InterPro" id="IPR044643">
    <property type="entry name" value="TrpF_fam"/>
</dbReference>
<proteinExistence type="inferred from homology"/>
<evidence type="ECO:0000259" key="10">
    <source>
        <dbReference type="Pfam" id="PF00697"/>
    </source>
</evidence>
<keyword evidence="7 9" id="KW-0057">Aromatic amino acid biosynthesis</keyword>
<dbReference type="UniPathway" id="UPA00035">
    <property type="reaction ID" value="UER00042"/>
</dbReference>
<dbReference type="EMBL" id="LR588407">
    <property type="protein sequence ID" value="VTO10535.1"/>
    <property type="molecule type" value="Genomic_DNA"/>
</dbReference>
<keyword evidence="12" id="KW-1185">Reference proteome</keyword>
<dbReference type="GO" id="GO:0004640">
    <property type="term" value="F:phosphoribosylanthranilate isomerase activity"/>
    <property type="evidence" value="ECO:0007669"/>
    <property type="project" value="UniProtKB-UniRule"/>
</dbReference>
<evidence type="ECO:0000256" key="1">
    <source>
        <dbReference type="ARBA" id="ARBA00001164"/>
    </source>
</evidence>
<dbReference type="CDD" id="cd00405">
    <property type="entry name" value="PRAI"/>
    <property type="match status" value="1"/>
</dbReference>
<keyword evidence="5 9" id="KW-0028">Amino-acid biosynthesis</keyword>
<evidence type="ECO:0000313" key="11">
    <source>
        <dbReference type="EMBL" id="VTO10535.1"/>
    </source>
</evidence>
<evidence type="ECO:0000256" key="5">
    <source>
        <dbReference type="ARBA" id="ARBA00022605"/>
    </source>
</evidence>
<comment type="similarity">
    <text evidence="9">Belongs to the TrpF family.</text>
</comment>
<dbReference type="InterPro" id="IPR013785">
    <property type="entry name" value="Aldolase_TIM"/>
</dbReference>
<dbReference type="GO" id="GO:0000162">
    <property type="term" value="P:L-tryptophan biosynthetic process"/>
    <property type="evidence" value="ECO:0007669"/>
    <property type="project" value="UniProtKB-UniRule"/>
</dbReference>
<organism evidence="11 12">
    <name type="scientific">Brevundimonas vancanneytii</name>
    <dbReference type="NCBI Taxonomy" id="1325724"/>
    <lineage>
        <taxon>Bacteria</taxon>
        <taxon>Pseudomonadati</taxon>
        <taxon>Pseudomonadota</taxon>
        <taxon>Alphaproteobacteria</taxon>
        <taxon>Caulobacterales</taxon>
        <taxon>Caulobacteraceae</taxon>
        <taxon>Brevundimonas</taxon>
    </lineage>
</organism>
<evidence type="ECO:0000256" key="9">
    <source>
        <dbReference type="HAMAP-Rule" id="MF_00135"/>
    </source>
</evidence>
<dbReference type="EC" id="5.3.1.24" evidence="3 9"/>
<accession>A0A4P1JQY6</accession>
<name>A0A4P1JQY6_9CAUL</name>
<evidence type="ECO:0000256" key="6">
    <source>
        <dbReference type="ARBA" id="ARBA00022822"/>
    </source>
</evidence>
<dbReference type="Pfam" id="PF00697">
    <property type="entry name" value="PRAI"/>
    <property type="match status" value="1"/>
</dbReference>
<evidence type="ECO:0000256" key="4">
    <source>
        <dbReference type="ARBA" id="ARBA00022272"/>
    </source>
</evidence>
<comment type="catalytic activity">
    <reaction evidence="1 9">
        <text>N-(5-phospho-beta-D-ribosyl)anthranilate = 1-(2-carboxyphenylamino)-1-deoxy-D-ribulose 5-phosphate</text>
        <dbReference type="Rhea" id="RHEA:21540"/>
        <dbReference type="ChEBI" id="CHEBI:18277"/>
        <dbReference type="ChEBI" id="CHEBI:58613"/>
        <dbReference type="EC" id="5.3.1.24"/>
    </reaction>
</comment>